<name>A0A0D7BL68_9AGAR</name>
<dbReference type="AlphaFoldDB" id="A0A0D7BL68"/>
<feature type="compositionally biased region" description="Basic and acidic residues" evidence="1">
    <location>
        <begin position="223"/>
        <end position="235"/>
    </location>
</feature>
<gene>
    <name evidence="2" type="ORF">CYLTODRAFT_419288</name>
</gene>
<protein>
    <submittedName>
        <fullName evidence="2">Uncharacterized protein</fullName>
    </submittedName>
</protein>
<dbReference type="Proteomes" id="UP000054007">
    <property type="component" value="Unassembled WGS sequence"/>
</dbReference>
<proteinExistence type="predicted"/>
<dbReference type="EMBL" id="KN880461">
    <property type="protein sequence ID" value="KIY70884.1"/>
    <property type="molecule type" value="Genomic_DNA"/>
</dbReference>
<evidence type="ECO:0000256" key="1">
    <source>
        <dbReference type="SAM" id="MobiDB-lite"/>
    </source>
</evidence>
<accession>A0A0D7BL68</accession>
<evidence type="ECO:0000313" key="3">
    <source>
        <dbReference type="Proteomes" id="UP000054007"/>
    </source>
</evidence>
<sequence length="300" mass="34814">MSWLEFWPEDGEWTSDSILLDEIIEGLYWFVIHHNSVFCTRAFVIAKVDGGDRVYAQIDRPQEYAIIRGLLRHRQWPTKEGSSLEVRELSEQLWDVAWEAAGEGKWTTDTIVFRPPVFSSFCSLLKTHWKRTDEELDLSQLPLSEAHQEMLGWPTADKPLHWKDAPAAGYMPVEWKDSTLLEEGYYLKHFNGRAPVRGLRSGPRARTARRKFEGPENEDEDEAPRKTPRLHERLGVDLPEDTLGNQEQGDRLTLEDRLAQGSTTLGQRMQNSPPSLLRRFLEETKESKRIMNDMGEDMEY</sequence>
<evidence type="ECO:0000313" key="2">
    <source>
        <dbReference type="EMBL" id="KIY70884.1"/>
    </source>
</evidence>
<organism evidence="2 3">
    <name type="scientific">Cylindrobasidium torrendii FP15055 ss-10</name>
    <dbReference type="NCBI Taxonomy" id="1314674"/>
    <lineage>
        <taxon>Eukaryota</taxon>
        <taxon>Fungi</taxon>
        <taxon>Dikarya</taxon>
        <taxon>Basidiomycota</taxon>
        <taxon>Agaricomycotina</taxon>
        <taxon>Agaricomycetes</taxon>
        <taxon>Agaricomycetidae</taxon>
        <taxon>Agaricales</taxon>
        <taxon>Marasmiineae</taxon>
        <taxon>Physalacriaceae</taxon>
        <taxon>Cylindrobasidium</taxon>
    </lineage>
</organism>
<reference evidence="2 3" key="1">
    <citation type="journal article" date="2015" name="Fungal Genet. Biol.">
        <title>Evolution of novel wood decay mechanisms in Agaricales revealed by the genome sequences of Fistulina hepatica and Cylindrobasidium torrendii.</title>
        <authorList>
            <person name="Floudas D."/>
            <person name="Held B.W."/>
            <person name="Riley R."/>
            <person name="Nagy L.G."/>
            <person name="Koehler G."/>
            <person name="Ransdell A.S."/>
            <person name="Younus H."/>
            <person name="Chow J."/>
            <person name="Chiniquy J."/>
            <person name="Lipzen A."/>
            <person name="Tritt A."/>
            <person name="Sun H."/>
            <person name="Haridas S."/>
            <person name="LaButti K."/>
            <person name="Ohm R.A."/>
            <person name="Kues U."/>
            <person name="Blanchette R.A."/>
            <person name="Grigoriev I.V."/>
            <person name="Minto R.E."/>
            <person name="Hibbett D.S."/>
        </authorList>
    </citation>
    <scope>NUCLEOTIDE SEQUENCE [LARGE SCALE GENOMIC DNA]</scope>
    <source>
        <strain evidence="2 3">FP15055 ss-10</strain>
    </source>
</reference>
<feature type="region of interest" description="Disordered" evidence="1">
    <location>
        <begin position="197"/>
        <end position="250"/>
    </location>
</feature>
<keyword evidence="3" id="KW-1185">Reference proteome</keyword>